<proteinExistence type="predicted"/>
<reference evidence="2" key="1">
    <citation type="submission" date="2023-03" db="EMBL/GenBank/DDBJ databases">
        <title>Massive genome expansion in bonnet fungi (Mycena s.s.) driven by repeated elements and novel gene families across ecological guilds.</title>
        <authorList>
            <consortium name="Lawrence Berkeley National Laboratory"/>
            <person name="Harder C.B."/>
            <person name="Miyauchi S."/>
            <person name="Viragh M."/>
            <person name="Kuo A."/>
            <person name="Thoen E."/>
            <person name="Andreopoulos B."/>
            <person name="Lu D."/>
            <person name="Skrede I."/>
            <person name="Drula E."/>
            <person name="Henrissat B."/>
            <person name="Morin E."/>
            <person name="Kohler A."/>
            <person name="Barry K."/>
            <person name="LaButti K."/>
            <person name="Morin E."/>
            <person name="Salamov A."/>
            <person name="Lipzen A."/>
            <person name="Mereny Z."/>
            <person name="Hegedus B."/>
            <person name="Baldrian P."/>
            <person name="Stursova M."/>
            <person name="Weitz H."/>
            <person name="Taylor A."/>
            <person name="Grigoriev I.V."/>
            <person name="Nagy L.G."/>
            <person name="Martin F."/>
            <person name="Kauserud H."/>
        </authorList>
    </citation>
    <scope>NUCLEOTIDE SEQUENCE</scope>
    <source>
        <strain evidence="2">CBHHK188m</strain>
    </source>
</reference>
<name>A0AAD7J6R0_9AGAR</name>
<evidence type="ECO:0000313" key="3">
    <source>
        <dbReference type="Proteomes" id="UP001215280"/>
    </source>
</evidence>
<gene>
    <name evidence="2" type="ORF">DFH07DRAFT_958704</name>
</gene>
<feature type="region of interest" description="Disordered" evidence="1">
    <location>
        <begin position="67"/>
        <end position="88"/>
    </location>
</feature>
<accession>A0AAD7J6R0</accession>
<dbReference type="EMBL" id="JARJLG010000058">
    <property type="protein sequence ID" value="KAJ7757346.1"/>
    <property type="molecule type" value="Genomic_DNA"/>
</dbReference>
<feature type="compositionally biased region" description="Basic and acidic residues" evidence="1">
    <location>
        <begin position="67"/>
        <end position="76"/>
    </location>
</feature>
<protein>
    <submittedName>
        <fullName evidence="2">Uncharacterized protein</fullName>
    </submittedName>
</protein>
<sequence length="88" mass="9827">MKISYNTTNFPNILKLADGQGTLAWLLAQGDDITPIPGTRKVKACSLHFIRLQTNHLVAVFAREQQRAGNEDKRAVLEPQSIDAAPRW</sequence>
<dbReference type="AlphaFoldDB" id="A0AAD7J6R0"/>
<dbReference type="Proteomes" id="UP001215280">
    <property type="component" value="Unassembled WGS sequence"/>
</dbReference>
<evidence type="ECO:0000256" key="1">
    <source>
        <dbReference type="SAM" id="MobiDB-lite"/>
    </source>
</evidence>
<comment type="caution">
    <text evidence="2">The sequence shown here is derived from an EMBL/GenBank/DDBJ whole genome shotgun (WGS) entry which is preliminary data.</text>
</comment>
<keyword evidence="3" id="KW-1185">Reference proteome</keyword>
<organism evidence="2 3">
    <name type="scientific">Mycena maculata</name>
    <dbReference type="NCBI Taxonomy" id="230809"/>
    <lineage>
        <taxon>Eukaryota</taxon>
        <taxon>Fungi</taxon>
        <taxon>Dikarya</taxon>
        <taxon>Basidiomycota</taxon>
        <taxon>Agaricomycotina</taxon>
        <taxon>Agaricomycetes</taxon>
        <taxon>Agaricomycetidae</taxon>
        <taxon>Agaricales</taxon>
        <taxon>Marasmiineae</taxon>
        <taxon>Mycenaceae</taxon>
        <taxon>Mycena</taxon>
    </lineage>
</organism>
<evidence type="ECO:0000313" key="2">
    <source>
        <dbReference type="EMBL" id="KAJ7757346.1"/>
    </source>
</evidence>